<dbReference type="CDD" id="cd16926">
    <property type="entry name" value="HATPase_MutL-MLH-PMS-like"/>
    <property type="match status" value="1"/>
</dbReference>
<dbReference type="Pfam" id="PF13589">
    <property type="entry name" value="HATPase_c_3"/>
    <property type="match status" value="1"/>
</dbReference>
<dbReference type="GO" id="GO:0032389">
    <property type="term" value="C:MutLalpha complex"/>
    <property type="evidence" value="ECO:0007669"/>
    <property type="project" value="TreeGrafter"/>
</dbReference>
<evidence type="ECO:0000256" key="4">
    <source>
        <dbReference type="ARBA" id="ARBA00023204"/>
    </source>
</evidence>
<keyword evidence="4" id="KW-0234">DNA repair</keyword>
<dbReference type="FunFam" id="3.30.565.10:FF:000003">
    <property type="entry name" value="DNA mismatch repair endonuclease MutL"/>
    <property type="match status" value="1"/>
</dbReference>
<sequence>MVGIIKKLDETVVNRIAAGEVVQRPCNALKELIENRRSWKCSFYAQDISVGSVRDLFVVAINYAGYLFITFSLDAKATSIQVIVKSGGIKMLQIQDNGTGIKKEDLDIVCERFTTSKLEKFDDLSSISTYGFRGEALASISHVAHVTITTKTEDSKCAYKIQYSDGKPLHLPKPCAGNRGTQILVEDLFYNMSVRKNALRNASEEYAKIAEVVGRYAIHNSGKSFSLKKYGEGSSDVHTLINATTRENIRNIFGATVARELIDLEVEDNHLKFKAKGLISNANYSVKKCTFLLFINNRLVENSAMRKAIESVYAAYLPKNMHPFLYLSLDILPQNVDVNVHPTKHEVRFLNEAEIFEKLQQAIDAKLLGANTSRSFLTQTLLPSMPVPVEENSKSASTTGDSTKEKKIYDHQLVRTDSKEQKLDAFFHSTQTESPDIADSKTKESISEELPNRVEIQLTSVLELRSAVEKDCHSGLYEIIQNMTFVGCVDQKLALFQHNTKLYLGNTHEISKEFFYQIMLKDFGNFGALRLSNPAPIVDLAMIALDSEDSGWTVADGPKESLAKYVVDLLKSKASMLDEYFSVEIDEDGNLLTLPLLLDNYDPPLINLPSLILRIASDVEWSSEKECFESFCREMAAFYAVPEKYFRQGNYSNVEDTNGKTTLNWTIEHVIYAAIKKNLKPPSRFSSDTSILQIANLPDLYKVFERC</sequence>
<comment type="caution">
    <text evidence="7">The sequence shown here is derived from an EMBL/GenBank/DDBJ whole genome shotgun (WGS) entry which is preliminary data.</text>
</comment>
<dbReference type="GO" id="GO:0005524">
    <property type="term" value="F:ATP binding"/>
    <property type="evidence" value="ECO:0007669"/>
    <property type="project" value="InterPro"/>
</dbReference>
<dbReference type="PANTHER" id="PTHR10073">
    <property type="entry name" value="DNA MISMATCH REPAIR PROTEIN MLH, PMS, MUTL"/>
    <property type="match status" value="1"/>
</dbReference>
<dbReference type="GO" id="GO:0016887">
    <property type="term" value="F:ATP hydrolysis activity"/>
    <property type="evidence" value="ECO:0007669"/>
    <property type="project" value="InterPro"/>
</dbReference>
<dbReference type="SUPFAM" id="SSF54211">
    <property type="entry name" value="Ribosomal protein S5 domain 2-like"/>
    <property type="match status" value="1"/>
</dbReference>
<keyword evidence="5" id="KW-0539">Nucleus</keyword>
<dbReference type="FunFam" id="3.30.230.10:FF:000014">
    <property type="entry name" value="DNA mismatch repair protein Mlh1"/>
    <property type="match status" value="1"/>
</dbReference>
<dbReference type="NCBIfam" id="TIGR00585">
    <property type="entry name" value="mutl"/>
    <property type="match status" value="1"/>
</dbReference>
<dbReference type="InterPro" id="IPR013507">
    <property type="entry name" value="DNA_mismatch_S5_2-like"/>
</dbReference>
<evidence type="ECO:0000256" key="5">
    <source>
        <dbReference type="ARBA" id="ARBA00023242"/>
    </source>
</evidence>
<dbReference type="Proteomes" id="UP001497382">
    <property type="component" value="Unassembled WGS sequence"/>
</dbReference>
<dbReference type="PANTHER" id="PTHR10073:SF12">
    <property type="entry name" value="DNA MISMATCH REPAIR PROTEIN MLH1"/>
    <property type="match status" value="1"/>
</dbReference>
<dbReference type="EMBL" id="CAXIEN010000083">
    <property type="protein sequence ID" value="CAL1275116.1"/>
    <property type="molecule type" value="Genomic_DNA"/>
</dbReference>
<evidence type="ECO:0000256" key="3">
    <source>
        <dbReference type="ARBA" id="ARBA00022763"/>
    </source>
</evidence>
<dbReference type="InterPro" id="IPR032189">
    <property type="entry name" value="Mlh1_C"/>
</dbReference>
<dbReference type="InterPro" id="IPR014721">
    <property type="entry name" value="Ribsml_uS5_D2-typ_fold_subgr"/>
</dbReference>
<evidence type="ECO:0000313" key="7">
    <source>
        <dbReference type="EMBL" id="CAL1275116.1"/>
    </source>
</evidence>
<dbReference type="GO" id="GO:0006298">
    <property type="term" value="P:mismatch repair"/>
    <property type="evidence" value="ECO:0007669"/>
    <property type="project" value="InterPro"/>
</dbReference>
<dbReference type="SMART" id="SM01340">
    <property type="entry name" value="DNA_mis_repair"/>
    <property type="match status" value="1"/>
</dbReference>
<keyword evidence="8" id="KW-1185">Reference proteome</keyword>
<dbReference type="InterPro" id="IPR036890">
    <property type="entry name" value="HATPase_C_sf"/>
</dbReference>
<organism evidence="7 8">
    <name type="scientific">Larinioides sclopetarius</name>
    <dbReference type="NCBI Taxonomy" id="280406"/>
    <lineage>
        <taxon>Eukaryota</taxon>
        <taxon>Metazoa</taxon>
        <taxon>Ecdysozoa</taxon>
        <taxon>Arthropoda</taxon>
        <taxon>Chelicerata</taxon>
        <taxon>Arachnida</taxon>
        <taxon>Araneae</taxon>
        <taxon>Araneomorphae</taxon>
        <taxon>Entelegynae</taxon>
        <taxon>Araneoidea</taxon>
        <taxon>Araneidae</taxon>
        <taxon>Larinioides</taxon>
    </lineage>
</organism>
<dbReference type="InterPro" id="IPR020568">
    <property type="entry name" value="Ribosomal_Su5_D2-typ_SF"/>
</dbReference>
<dbReference type="GO" id="GO:0140664">
    <property type="term" value="F:ATP-dependent DNA damage sensor activity"/>
    <property type="evidence" value="ECO:0007669"/>
    <property type="project" value="InterPro"/>
</dbReference>
<protein>
    <recommendedName>
        <fullName evidence="6">DNA mismatch repair protein S5 domain-containing protein</fullName>
    </recommendedName>
</protein>
<keyword evidence="3" id="KW-0227">DNA damage</keyword>
<dbReference type="Pfam" id="PF16413">
    <property type="entry name" value="Mlh1_C"/>
    <property type="match status" value="1"/>
</dbReference>
<dbReference type="InterPro" id="IPR014762">
    <property type="entry name" value="DNA_mismatch_repair_CS"/>
</dbReference>
<proteinExistence type="inferred from homology"/>
<accession>A0AAV1ZXE6</accession>
<name>A0AAV1ZXE6_9ARAC</name>
<dbReference type="AlphaFoldDB" id="A0AAV1ZXE6"/>
<dbReference type="Pfam" id="PF01119">
    <property type="entry name" value="DNA_mis_repair"/>
    <property type="match status" value="1"/>
</dbReference>
<dbReference type="GO" id="GO:0030983">
    <property type="term" value="F:mismatched DNA binding"/>
    <property type="evidence" value="ECO:0007669"/>
    <property type="project" value="InterPro"/>
</dbReference>
<dbReference type="SUPFAM" id="SSF55874">
    <property type="entry name" value="ATPase domain of HSP90 chaperone/DNA topoisomerase II/histidine kinase"/>
    <property type="match status" value="1"/>
</dbReference>
<dbReference type="InterPro" id="IPR038973">
    <property type="entry name" value="MutL/Mlh/Pms-like"/>
</dbReference>
<reference evidence="7 8" key="1">
    <citation type="submission" date="2024-04" db="EMBL/GenBank/DDBJ databases">
        <authorList>
            <person name="Rising A."/>
            <person name="Reimegard J."/>
            <person name="Sonavane S."/>
            <person name="Akerstrom W."/>
            <person name="Nylinder S."/>
            <person name="Hedman E."/>
            <person name="Kallberg Y."/>
        </authorList>
    </citation>
    <scope>NUCLEOTIDE SEQUENCE [LARGE SCALE GENOMIC DNA]</scope>
</reference>
<feature type="domain" description="DNA mismatch repair protein S5" evidence="6">
    <location>
        <begin position="249"/>
        <end position="368"/>
    </location>
</feature>
<comment type="similarity">
    <text evidence="2">Belongs to the DNA mismatch repair MutL/HexB family.</text>
</comment>
<dbReference type="PROSITE" id="PS00058">
    <property type="entry name" value="DNA_MISMATCH_REPAIR_1"/>
    <property type="match status" value="1"/>
</dbReference>
<evidence type="ECO:0000256" key="1">
    <source>
        <dbReference type="ARBA" id="ARBA00004123"/>
    </source>
</evidence>
<dbReference type="Gene3D" id="3.30.565.10">
    <property type="entry name" value="Histidine kinase-like ATPase, C-terminal domain"/>
    <property type="match status" value="2"/>
</dbReference>
<comment type="subcellular location">
    <subcellularLocation>
        <location evidence="1">Nucleus</location>
    </subcellularLocation>
</comment>
<dbReference type="Gene3D" id="3.30.230.10">
    <property type="match status" value="1"/>
</dbReference>
<dbReference type="InterPro" id="IPR002099">
    <property type="entry name" value="MutL/Mlh/PMS"/>
</dbReference>
<gene>
    <name evidence="7" type="ORF">LARSCL_LOCUS7892</name>
</gene>
<evidence type="ECO:0000259" key="6">
    <source>
        <dbReference type="SMART" id="SM01340"/>
    </source>
</evidence>
<evidence type="ECO:0000256" key="2">
    <source>
        <dbReference type="ARBA" id="ARBA00006082"/>
    </source>
</evidence>
<evidence type="ECO:0000313" key="8">
    <source>
        <dbReference type="Proteomes" id="UP001497382"/>
    </source>
</evidence>
<dbReference type="CDD" id="cd03483">
    <property type="entry name" value="MutL_Trans_MLH1"/>
    <property type="match status" value="1"/>
</dbReference>